<reference evidence="2 3" key="1">
    <citation type="submission" date="2022-04" db="EMBL/GenBank/DDBJ databases">
        <title>Chromosome-level reference genomes for two strains of Caenorhabditis briggsae: an improved platform for comparative genomics.</title>
        <authorList>
            <person name="Stevens L."/>
            <person name="Andersen E."/>
        </authorList>
    </citation>
    <scope>NUCLEOTIDE SEQUENCE [LARGE SCALE GENOMIC DNA]</scope>
    <source>
        <strain evidence="2">VX34</strain>
        <tissue evidence="2">Whole-organism</tissue>
    </source>
</reference>
<organism evidence="2 3">
    <name type="scientific">Caenorhabditis briggsae</name>
    <dbReference type="NCBI Taxonomy" id="6238"/>
    <lineage>
        <taxon>Eukaryota</taxon>
        <taxon>Metazoa</taxon>
        <taxon>Ecdysozoa</taxon>
        <taxon>Nematoda</taxon>
        <taxon>Chromadorea</taxon>
        <taxon>Rhabditida</taxon>
        <taxon>Rhabditina</taxon>
        <taxon>Rhabditomorpha</taxon>
        <taxon>Rhabditoidea</taxon>
        <taxon>Rhabditidae</taxon>
        <taxon>Peloderinae</taxon>
        <taxon>Caenorhabditis</taxon>
    </lineage>
</organism>
<evidence type="ECO:0000256" key="1">
    <source>
        <dbReference type="SAM" id="MobiDB-lite"/>
    </source>
</evidence>
<proteinExistence type="predicted"/>
<dbReference type="AlphaFoldDB" id="A0AAE9JT97"/>
<protein>
    <submittedName>
        <fullName evidence="2">Uncharacterized protein</fullName>
    </submittedName>
</protein>
<keyword evidence="3" id="KW-1185">Reference proteome</keyword>
<feature type="compositionally biased region" description="Basic and acidic residues" evidence="1">
    <location>
        <begin position="580"/>
        <end position="595"/>
    </location>
</feature>
<accession>A0AAE9JT97</accession>
<evidence type="ECO:0000313" key="2">
    <source>
        <dbReference type="EMBL" id="UMM43515.1"/>
    </source>
</evidence>
<dbReference type="EMBL" id="CP092625">
    <property type="protein sequence ID" value="UMM43515.1"/>
    <property type="molecule type" value="Genomic_DNA"/>
</dbReference>
<feature type="compositionally biased region" description="Basic and acidic residues" evidence="1">
    <location>
        <begin position="372"/>
        <end position="382"/>
    </location>
</feature>
<feature type="region of interest" description="Disordered" evidence="1">
    <location>
        <begin position="556"/>
        <end position="595"/>
    </location>
</feature>
<evidence type="ECO:0000313" key="3">
    <source>
        <dbReference type="Proteomes" id="UP000829354"/>
    </source>
</evidence>
<feature type="region of interest" description="Disordered" evidence="1">
    <location>
        <begin position="259"/>
        <end position="398"/>
    </location>
</feature>
<sequence>MTSPKDESEDCSFSASPPRAPWIIRFDRQQKFQFSPWARRHVPVSTWYTAKLGNIDIYPSNQPPSIIQLEGDSMMYHQMWDAPWRESFSSEEPRSFLVVYFQLPMKKMNEEKFAKQKKDQFEHINQLIRYSMMGRGPVFYFNEMCQNQLGGETWMHECVPFVYWPTDLTRSENSTVPNLSIQIPVFEVPSSTTSQPYLASKNKDIATVSTLKHNQPAQKPFETIEHNWKNNCGNQGANTASEPETMHEKSVMVKAEMMKDPNDVSPSSNGPTDVAGFVENADDGERTSATAKYFSGDVDKENLHHANINQPTKQPRRQTRSEVKKKQKKQQSAASVSKLVDPNPATLSEDLVNSPASAKASRSVSADAISIPEKEEAKKARDQSIPLETAPATASWKSSKTNEEVIGIPATVTFPIVGSAPPVANKTHAFTEAFAVSKGSAAPKATVVTKFSVKDNTTTVSNVSIIAEDCAADKAPALIQKTAASDTLTKTTVSVPAKNAQMSTVEKSLVREKAVPIAHSSAPSGESVAAKTKASVQASSSVISTVMVKAPATTEAPVSTNEGALPSKATRKNKNKNKKSKNEPKDDFSAELPNKADKKMEEAKLNFSTKFEVYKKKMDNERRFQLAFEKENFQSHDLQMKICECLKQTHPFDIHLRRKEIEEKLKERIIHYRNSKCFEYQIMEYVMETLSNCKMDLITGDCLYLYSDTSLSEKKLRALEQQYLRMVESYKDWIGNSERECVLTMEELKMNPVKLCDESWYDHFVTYMNRQALLRNNDRPSNIPEIKIEELISQMHDEECFVYKLFSDFRGPVEWDPLTTKILIKMRLNNLDNLSTISVEEREQFKEFYTFLLATKSSIVDFDIFQMFGRVSSQDLSKFKTEPYVENSLFILFFNYPHPQV</sequence>
<feature type="compositionally biased region" description="Basic residues" evidence="1">
    <location>
        <begin position="569"/>
        <end position="579"/>
    </location>
</feature>
<feature type="compositionally biased region" description="Polar residues" evidence="1">
    <location>
        <begin position="354"/>
        <end position="364"/>
    </location>
</feature>
<dbReference type="Proteomes" id="UP000829354">
    <property type="component" value="Chromosome X"/>
</dbReference>
<gene>
    <name evidence="2" type="ORF">L5515_018988</name>
</gene>
<name>A0AAE9JT97_CAEBR</name>